<dbReference type="SUPFAM" id="SSF81901">
    <property type="entry name" value="HCP-like"/>
    <property type="match status" value="1"/>
</dbReference>
<dbReference type="EMBL" id="JAVIDL010000028">
    <property type="protein sequence ID" value="MDQ8936622.1"/>
    <property type="molecule type" value="Genomic_DNA"/>
</dbReference>
<comment type="caution">
    <text evidence="2">The sequence shown here is derived from an EMBL/GenBank/DDBJ whole genome shotgun (WGS) entry which is preliminary data.</text>
</comment>
<dbReference type="PANTHER" id="PTHR11102:SF160">
    <property type="entry name" value="ERAD-ASSOCIATED E3 UBIQUITIN-PROTEIN LIGASE COMPONENT HRD3"/>
    <property type="match status" value="1"/>
</dbReference>
<feature type="chain" id="PRO_5043443303" evidence="1">
    <location>
        <begin position="22"/>
        <end position="197"/>
    </location>
</feature>
<organism evidence="2 3">
    <name type="scientific">Acinetobacter rudis</name>
    <dbReference type="NCBI Taxonomy" id="632955"/>
    <lineage>
        <taxon>Bacteria</taxon>
        <taxon>Pseudomonadati</taxon>
        <taxon>Pseudomonadota</taxon>
        <taxon>Gammaproteobacteria</taxon>
        <taxon>Moraxellales</taxon>
        <taxon>Moraxellaceae</taxon>
        <taxon>Acinetobacter</taxon>
    </lineage>
</organism>
<keyword evidence="1" id="KW-0732">Signal</keyword>
<evidence type="ECO:0000313" key="3">
    <source>
        <dbReference type="Proteomes" id="UP001243844"/>
    </source>
</evidence>
<accession>A0AAW8JAQ2</accession>
<dbReference type="InterPro" id="IPR011990">
    <property type="entry name" value="TPR-like_helical_dom_sf"/>
</dbReference>
<sequence>MKKILLGSTLFFGMLSMQAHADYIPQQKQSTSALAAQYAHMPVQDLFKAAKSGQAAAQFYLATHYQLGREIQKDDKQAFTWYKAAADQGISAAQLNVGRMYADGIGVSKNETLARQYLEKAASHGDNRASFNLAVMEEQKKNYIGAYQWYELSTRDGMLDNKVINMSETKKTALAANLTQDQIRTARERADRWIQAQ</sequence>
<dbReference type="InterPro" id="IPR050767">
    <property type="entry name" value="Sel1_AlgK"/>
</dbReference>
<dbReference type="RefSeq" id="WP_308976770.1">
    <property type="nucleotide sequence ID" value="NZ_JAVIDL010000028.1"/>
</dbReference>
<dbReference type="InterPro" id="IPR006597">
    <property type="entry name" value="Sel1-like"/>
</dbReference>
<dbReference type="Proteomes" id="UP001243844">
    <property type="component" value="Unassembled WGS sequence"/>
</dbReference>
<dbReference type="Gene3D" id="1.25.40.10">
    <property type="entry name" value="Tetratricopeptide repeat domain"/>
    <property type="match status" value="1"/>
</dbReference>
<dbReference type="Pfam" id="PF08238">
    <property type="entry name" value="Sel1"/>
    <property type="match status" value="3"/>
</dbReference>
<protein>
    <submittedName>
        <fullName evidence="2">Tetratricopeptide repeat protein</fullName>
    </submittedName>
</protein>
<gene>
    <name evidence="2" type="ORF">RFH47_12935</name>
</gene>
<name>A0AAW8JAQ2_9GAMM</name>
<proteinExistence type="predicted"/>
<feature type="signal peptide" evidence="1">
    <location>
        <begin position="1"/>
        <end position="21"/>
    </location>
</feature>
<evidence type="ECO:0000256" key="1">
    <source>
        <dbReference type="SAM" id="SignalP"/>
    </source>
</evidence>
<reference evidence="2" key="1">
    <citation type="submission" date="2023-08" db="EMBL/GenBank/DDBJ databases">
        <title>Emergence of clinically-relevant ST2 carbapenem-resistant Acinetobacter baumannii strains in hospital sewages in Zhejiang, East of China.</title>
        <authorList>
            <person name="Kaichao C."/>
            <person name="Zhang R."/>
        </authorList>
    </citation>
    <scope>NUCLEOTIDE SEQUENCE</scope>
    <source>
        <strain evidence="2">M-RB-37</strain>
    </source>
</reference>
<evidence type="ECO:0000313" key="2">
    <source>
        <dbReference type="EMBL" id="MDQ8936622.1"/>
    </source>
</evidence>
<dbReference type="AlphaFoldDB" id="A0AAW8JAQ2"/>
<dbReference type="PANTHER" id="PTHR11102">
    <property type="entry name" value="SEL-1-LIKE PROTEIN"/>
    <property type="match status" value="1"/>
</dbReference>
<dbReference type="SMART" id="SM00671">
    <property type="entry name" value="SEL1"/>
    <property type="match status" value="3"/>
</dbReference>